<feature type="compositionally biased region" description="Basic and acidic residues" evidence="1">
    <location>
        <begin position="27"/>
        <end position="56"/>
    </location>
</feature>
<feature type="region of interest" description="Disordered" evidence="1">
    <location>
        <begin position="1"/>
        <end position="117"/>
    </location>
</feature>
<dbReference type="KEGG" id="dpx:DAPPUDRAFT_99745"/>
<keyword evidence="3" id="KW-1185">Reference proteome</keyword>
<dbReference type="OrthoDB" id="7312725at2759"/>
<gene>
    <name evidence="2" type="ORF">DAPPUDRAFT_99745</name>
</gene>
<feature type="compositionally biased region" description="Low complexity" evidence="1">
    <location>
        <begin position="108"/>
        <end position="117"/>
    </location>
</feature>
<feature type="region of interest" description="Disordered" evidence="1">
    <location>
        <begin position="247"/>
        <end position="297"/>
    </location>
</feature>
<dbReference type="PANTHER" id="PTHR33066:SF2">
    <property type="entry name" value="FILAGGRIN-2-LIKE"/>
    <property type="match status" value="1"/>
</dbReference>
<dbReference type="HOGENOM" id="CLU_829653_0_0_1"/>
<organism evidence="2 3">
    <name type="scientific">Daphnia pulex</name>
    <name type="common">Water flea</name>
    <dbReference type="NCBI Taxonomy" id="6669"/>
    <lineage>
        <taxon>Eukaryota</taxon>
        <taxon>Metazoa</taxon>
        <taxon>Ecdysozoa</taxon>
        <taxon>Arthropoda</taxon>
        <taxon>Crustacea</taxon>
        <taxon>Branchiopoda</taxon>
        <taxon>Diplostraca</taxon>
        <taxon>Cladocera</taxon>
        <taxon>Anomopoda</taxon>
        <taxon>Daphniidae</taxon>
        <taxon>Daphnia</taxon>
    </lineage>
</organism>
<accession>E9G7Z9</accession>
<dbReference type="PANTHER" id="PTHR33066">
    <property type="entry name" value="INTEGRASE_SAM-LIKE_N DOMAIN-CONTAINING PROTEIN"/>
    <property type="match status" value="1"/>
</dbReference>
<feature type="compositionally biased region" description="Polar residues" evidence="1">
    <location>
        <begin position="288"/>
        <end position="297"/>
    </location>
</feature>
<protein>
    <submittedName>
        <fullName evidence="2">Uncharacterized protein</fullName>
    </submittedName>
</protein>
<evidence type="ECO:0000256" key="1">
    <source>
        <dbReference type="SAM" id="MobiDB-lite"/>
    </source>
</evidence>
<feature type="compositionally biased region" description="Low complexity" evidence="1">
    <location>
        <begin position="1"/>
        <end position="18"/>
    </location>
</feature>
<evidence type="ECO:0000313" key="2">
    <source>
        <dbReference type="EMBL" id="EFX84571.1"/>
    </source>
</evidence>
<dbReference type="InParanoid" id="E9G7Z9"/>
<dbReference type="Proteomes" id="UP000000305">
    <property type="component" value="Unassembled WGS sequence"/>
</dbReference>
<dbReference type="eggNOG" id="ENOG502RTCJ">
    <property type="taxonomic scope" value="Eukaryota"/>
</dbReference>
<feature type="compositionally biased region" description="Basic and acidic residues" evidence="1">
    <location>
        <begin position="63"/>
        <end position="101"/>
    </location>
</feature>
<name>E9G7Z9_DAPPU</name>
<dbReference type="PhylomeDB" id="E9G7Z9"/>
<dbReference type="AlphaFoldDB" id="E9G7Z9"/>
<proteinExistence type="predicted"/>
<sequence length="335" mass="39179">MSSCSSRSGSSSSASSDSRSGRNRHDRRGEEERERRDREERRRRDREERERIDREYRKKRMRTSREEEERANREREAKKRERRREREECDRESRSRSRDRSPLGGPPGRNAAPGGVPIALAPFNGKFFLDREMGRDLRSWMTPKLKPTEVQDFGHHPVAAIRMGEFIGRSSLKRLSFIRTHREGLAALGQFILQPNGEETGEHFTDYPKFVSFLNEPHRFCKKETGSLFGRSFLRRMVRDADDDRKLRNIGRAGGPHQKPYMRDSSNFRSGREHGRYNGRFQPYRGSNEFNKSGSFNQQSRGGRYEYFSIPSVKDSTVTIIITVEFSVFPSFGRL</sequence>
<reference evidence="2 3" key="1">
    <citation type="journal article" date="2011" name="Science">
        <title>The ecoresponsive genome of Daphnia pulex.</title>
        <authorList>
            <person name="Colbourne J.K."/>
            <person name="Pfrender M.E."/>
            <person name="Gilbert D."/>
            <person name="Thomas W.K."/>
            <person name="Tucker A."/>
            <person name="Oakley T.H."/>
            <person name="Tokishita S."/>
            <person name="Aerts A."/>
            <person name="Arnold G.J."/>
            <person name="Basu M.K."/>
            <person name="Bauer D.J."/>
            <person name="Caceres C.E."/>
            <person name="Carmel L."/>
            <person name="Casola C."/>
            <person name="Choi J.H."/>
            <person name="Detter J.C."/>
            <person name="Dong Q."/>
            <person name="Dusheyko S."/>
            <person name="Eads B.D."/>
            <person name="Frohlich T."/>
            <person name="Geiler-Samerotte K.A."/>
            <person name="Gerlach D."/>
            <person name="Hatcher P."/>
            <person name="Jogdeo S."/>
            <person name="Krijgsveld J."/>
            <person name="Kriventseva E.V."/>
            <person name="Kultz D."/>
            <person name="Laforsch C."/>
            <person name="Lindquist E."/>
            <person name="Lopez J."/>
            <person name="Manak J.R."/>
            <person name="Muller J."/>
            <person name="Pangilinan J."/>
            <person name="Patwardhan R.P."/>
            <person name="Pitluck S."/>
            <person name="Pritham E.J."/>
            <person name="Rechtsteiner A."/>
            <person name="Rho M."/>
            <person name="Rogozin I.B."/>
            <person name="Sakarya O."/>
            <person name="Salamov A."/>
            <person name="Schaack S."/>
            <person name="Shapiro H."/>
            <person name="Shiga Y."/>
            <person name="Skalitzky C."/>
            <person name="Smith Z."/>
            <person name="Souvorov A."/>
            <person name="Sung W."/>
            <person name="Tang Z."/>
            <person name="Tsuchiya D."/>
            <person name="Tu H."/>
            <person name="Vos H."/>
            <person name="Wang M."/>
            <person name="Wolf Y.I."/>
            <person name="Yamagata H."/>
            <person name="Yamada T."/>
            <person name="Ye Y."/>
            <person name="Shaw J.R."/>
            <person name="Andrews J."/>
            <person name="Crease T.J."/>
            <person name="Tang H."/>
            <person name="Lucas S.M."/>
            <person name="Robertson H.M."/>
            <person name="Bork P."/>
            <person name="Koonin E.V."/>
            <person name="Zdobnov E.M."/>
            <person name="Grigoriev I.V."/>
            <person name="Lynch M."/>
            <person name="Boore J.L."/>
        </authorList>
    </citation>
    <scope>NUCLEOTIDE SEQUENCE [LARGE SCALE GENOMIC DNA]</scope>
</reference>
<evidence type="ECO:0000313" key="3">
    <source>
        <dbReference type="Proteomes" id="UP000000305"/>
    </source>
</evidence>
<dbReference type="EMBL" id="GL732534">
    <property type="protein sequence ID" value="EFX84571.1"/>
    <property type="molecule type" value="Genomic_DNA"/>
</dbReference>